<keyword evidence="1" id="KW-0812">Transmembrane</keyword>
<dbReference type="AlphaFoldDB" id="A0A0H3ZMX9"/>
<dbReference type="InterPro" id="IPR036691">
    <property type="entry name" value="Endo/exonu/phosph_ase_sf"/>
</dbReference>
<sequence>MRCTVFYILTEGETMQLTRTILNGIVLLWLMVTAMPSMAAGSDCPDYLSEDWEDKPFCVWLKNDTQQTIKLLSWKPYANSADINDDYWLSHDWAQGVLTLKPGELKIVAGIDDDGWGVFNYDTVKFRGEIDIDGARQYGVYISADIRAGVVNDFEYGVSAPSPWVDGHDTAILYFNGTPYVMGVDDEYDASRSKWDAMFSVLDASSGPGGLRLADHREDPKKINLMTWNTFLLIGPGIAGKQDYCQRAQAISDNKARLFQNVDVVVLSELASQASCTPDAEQLAVEEFLCCGPDKPFRDRTHLLNGTPLVDGPLGLSETGGVIVMSRYPNSLSVGTKREARKSDPIERYPASDEVHYEFGADAGECDASECTMDKGYLKVKFTKTVGDQQQDYYIIGSHTQSAPGQANENARHQQFQAMRRMADSLPSDAPILFAGDFNIESHEISRTAATLNADFGFTTFLSALRYSADGHSNYYVFDEEGRSVQKQYDFIVPFKGALNPVSQLSWVVPMTSTGSRVDLSDHHAVVSELTYE</sequence>
<keyword evidence="1" id="KW-0472">Membrane</keyword>
<evidence type="ECO:0000256" key="1">
    <source>
        <dbReference type="SAM" id="Phobius"/>
    </source>
</evidence>
<reference evidence="2" key="1">
    <citation type="journal article" date="2015" name="MBio">
        <title>Eco-Evolutionary Dynamics of Episomes among Ecologically Cohesive Bacterial Populations.</title>
        <authorList>
            <person name="Xue H."/>
            <person name="Cordero O.X."/>
            <person name="Camas F.M."/>
            <person name="Trimble W."/>
            <person name="Meyer F."/>
            <person name="Guglielmini J."/>
            <person name="Rocha E.P."/>
            <person name="Polz M.F."/>
        </authorList>
    </citation>
    <scope>NUCLEOTIDE SEQUENCE</scope>
    <source>
        <strain evidence="2">FF_482</strain>
    </source>
</reference>
<dbReference type="SUPFAM" id="SSF56219">
    <property type="entry name" value="DNase I-like"/>
    <property type="match status" value="1"/>
</dbReference>
<proteinExistence type="predicted"/>
<dbReference type="EMBL" id="KP795543">
    <property type="protein sequence ID" value="AKN37633.1"/>
    <property type="molecule type" value="Genomic_DNA"/>
</dbReference>
<accession>A0A0H3ZMX9</accession>
<evidence type="ECO:0000313" key="2">
    <source>
        <dbReference type="EMBL" id="AKN37633.1"/>
    </source>
</evidence>
<feature type="transmembrane region" description="Helical" evidence="1">
    <location>
        <begin position="21"/>
        <end position="39"/>
    </location>
</feature>
<protein>
    <recommendedName>
        <fullName evidence="3">Phospholipase C</fullName>
    </recommendedName>
</protein>
<keyword evidence="1" id="KW-1133">Transmembrane helix</keyword>
<name>A0A0H3ZMX9_9VIBR</name>
<organism evidence="2">
    <name type="scientific">Vibrio sp. FF_482</name>
    <dbReference type="NCBI Taxonomy" id="1652836"/>
    <lineage>
        <taxon>Bacteria</taxon>
        <taxon>Pseudomonadati</taxon>
        <taxon>Pseudomonadota</taxon>
        <taxon>Gammaproteobacteria</taxon>
        <taxon>Vibrionales</taxon>
        <taxon>Vibrionaceae</taxon>
        <taxon>Vibrio</taxon>
    </lineage>
</organism>
<evidence type="ECO:0008006" key="3">
    <source>
        <dbReference type="Google" id="ProtNLM"/>
    </source>
</evidence>
<dbReference type="Gene3D" id="3.60.10.10">
    <property type="entry name" value="Endonuclease/exonuclease/phosphatase"/>
    <property type="match status" value="1"/>
</dbReference>